<proteinExistence type="predicted"/>
<organism evidence="1 2">
    <name type="scientific">Pedobacter westerhofensis</name>
    <dbReference type="NCBI Taxonomy" id="425512"/>
    <lineage>
        <taxon>Bacteria</taxon>
        <taxon>Pseudomonadati</taxon>
        <taxon>Bacteroidota</taxon>
        <taxon>Sphingobacteriia</taxon>
        <taxon>Sphingobacteriales</taxon>
        <taxon>Sphingobacteriaceae</taxon>
        <taxon>Pedobacter</taxon>
    </lineage>
</organism>
<evidence type="ECO:0000313" key="1">
    <source>
        <dbReference type="EMBL" id="SMO98746.1"/>
    </source>
</evidence>
<reference evidence="1 2" key="1">
    <citation type="submission" date="2017-05" db="EMBL/GenBank/DDBJ databases">
        <authorList>
            <person name="Varghese N."/>
            <person name="Submissions S."/>
        </authorList>
    </citation>
    <scope>NUCLEOTIDE SEQUENCE [LARGE SCALE GENOMIC DNA]</scope>
    <source>
        <strain evidence="1 2">DSM 19036</strain>
    </source>
</reference>
<keyword evidence="2" id="KW-1185">Reference proteome</keyword>
<evidence type="ECO:0000313" key="2">
    <source>
        <dbReference type="Proteomes" id="UP000320300"/>
    </source>
</evidence>
<dbReference type="EMBL" id="FXTN01000017">
    <property type="protein sequence ID" value="SMO98746.1"/>
    <property type="molecule type" value="Genomic_DNA"/>
</dbReference>
<sequence>MNMPRGWFAYNHTGSDLAAGSYNYVDYNWECIGTAQICVIYAYYVGTPTPLTTPVSPLEPFIQQIIVSSRTVSSNAVPQIGKPYLYKITF</sequence>
<dbReference type="Proteomes" id="UP000320300">
    <property type="component" value="Unassembled WGS sequence"/>
</dbReference>
<protein>
    <submittedName>
        <fullName evidence="1">Uncharacterized protein</fullName>
    </submittedName>
</protein>
<dbReference type="AlphaFoldDB" id="A0A521FRK9"/>
<gene>
    <name evidence="1" type="ORF">SAMN06265348_11793</name>
</gene>
<name>A0A521FRK9_9SPHI</name>
<accession>A0A521FRK9</accession>